<evidence type="ECO:0000313" key="2">
    <source>
        <dbReference type="EMBL" id="OAH16410.1"/>
    </source>
</evidence>
<reference evidence="2 3" key="1">
    <citation type="submission" date="2015-12" db="EMBL/GenBank/DDBJ databases">
        <title>Genome sequence of Streptomyces sp. G25.</title>
        <authorList>
            <person name="Poehlein A."/>
            <person name="Roettig A."/>
            <person name="Hiessl S."/>
            <person name="Hauschild P."/>
            <person name="Schauer J."/>
            <person name="Madkour M.H."/>
            <person name="Al-Ansari A.M."/>
            <person name="Almakishah N.H."/>
            <person name="Steinbuechel A."/>
            <person name="Daniel R."/>
        </authorList>
    </citation>
    <scope>NUCLEOTIDE SEQUENCE [LARGE SCALE GENOMIC DNA]</scope>
    <source>
        <strain evidence="3">G25(2015)</strain>
    </source>
</reference>
<dbReference type="Pfam" id="PF16571">
    <property type="entry name" value="FBP_C"/>
    <property type="match status" value="1"/>
</dbReference>
<evidence type="ECO:0000259" key="1">
    <source>
        <dbReference type="Pfam" id="PF16571"/>
    </source>
</evidence>
<feature type="domain" description="Elongation factor G-binding protein C-terminal treble-clef zinc-finger" evidence="1">
    <location>
        <begin position="9"/>
        <end position="163"/>
    </location>
</feature>
<sequence length="166" mass="17819">MEPIDETAIRASFANCSKGEAKRISLPRELSELPWADMDFLGWRDPGAPDRGYLVAVRDGRLVGVTLRAPQGIRRGFTKTTVCSLCLTGHPGTGVCLLVAPRAGAAGRQGNTVGAYVCADLACSLYLRGKKQTGLKVPYEETLPLEDKIERTLTNLGAFLDKVLAG</sequence>
<dbReference type="EMBL" id="LOHS01000018">
    <property type="protein sequence ID" value="OAH16410.1"/>
    <property type="molecule type" value="Genomic_DNA"/>
</dbReference>
<proteinExistence type="predicted"/>
<comment type="caution">
    <text evidence="2">The sequence shown here is derived from an EMBL/GenBank/DDBJ whole genome shotgun (WGS) entry which is preliminary data.</text>
</comment>
<dbReference type="Proteomes" id="UP000077381">
    <property type="component" value="Unassembled WGS sequence"/>
</dbReference>
<accession>A0A177I0D4</accession>
<dbReference type="InterPro" id="IPR032330">
    <property type="entry name" value="EF-G-binding_C"/>
</dbReference>
<organism evidence="2 3">
    <name type="scientific">Streptomyces jeddahensis</name>
    <dbReference type="NCBI Taxonomy" id="1716141"/>
    <lineage>
        <taxon>Bacteria</taxon>
        <taxon>Bacillati</taxon>
        <taxon>Actinomycetota</taxon>
        <taxon>Actinomycetes</taxon>
        <taxon>Kitasatosporales</taxon>
        <taxon>Streptomycetaceae</taxon>
        <taxon>Streptomyces</taxon>
    </lineage>
</organism>
<dbReference type="STRING" id="1716141.STSP_02020"/>
<name>A0A177I0D4_9ACTN</name>
<protein>
    <submittedName>
        <fullName evidence="2">Fibronectin-binding protein (FBP)</fullName>
    </submittedName>
</protein>
<dbReference type="PATRIC" id="fig|1716141.3.peg.216"/>
<dbReference type="OrthoDB" id="4171838at2"/>
<keyword evidence="3" id="KW-1185">Reference proteome</keyword>
<evidence type="ECO:0000313" key="3">
    <source>
        <dbReference type="Proteomes" id="UP000077381"/>
    </source>
</evidence>
<gene>
    <name evidence="2" type="ORF">STSP_02020</name>
</gene>
<dbReference type="AlphaFoldDB" id="A0A177I0D4"/>
<dbReference type="RefSeq" id="WP_067270709.1">
    <property type="nucleotide sequence ID" value="NZ_LOHS01000018.1"/>
</dbReference>